<protein>
    <submittedName>
        <fullName evidence="1">Uncharacterized protein</fullName>
    </submittedName>
</protein>
<organism evidence="1 2">
    <name type="scientific">Acetobacter malorum DSM 14337</name>
    <dbReference type="NCBI Taxonomy" id="1307910"/>
    <lineage>
        <taxon>Bacteria</taxon>
        <taxon>Pseudomonadati</taxon>
        <taxon>Pseudomonadota</taxon>
        <taxon>Alphaproteobacteria</taxon>
        <taxon>Acetobacterales</taxon>
        <taxon>Acetobacteraceae</taxon>
        <taxon>Acetobacter</taxon>
    </lineage>
</organism>
<proteinExistence type="predicted"/>
<accession>A0ABQ0PZU2</accession>
<keyword evidence="2" id="KW-1185">Reference proteome</keyword>
<dbReference type="Proteomes" id="UP001065047">
    <property type="component" value="Unassembled WGS sequence"/>
</dbReference>
<gene>
    <name evidence="1" type="ORF">AA14337_3135</name>
</gene>
<sequence>MDNLSSSSHSVAQLDDSDDSANHLTREVFLDLGKEVAHRIKMDFPEAVDACSSTFLLSVRNSLFNELISTLKQAGEGVDSVY</sequence>
<evidence type="ECO:0000313" key="2">
    <source>
        <dbReference type="Proteomes" id="UP001065047"/>
    </source>
</evidence>
<dbReference type="EMBL" id="BAPF01000054">
    <property type="protein sequence ID" value="GBQ85675.1"/>
    <property type="molecule type" value="Genomic_DNA"/>
</dbReference>
<name>A0ABQ0PZU2_9PROT</name>
<reference evidence="1" key="1">
    <citation type="submission" date="2013-04" db="EMBL/GenBank/DDBJ databases">
        <title>The genome sequencing project of 58 acetic acid bacteria.</title>
        <authorList>
            <person name="Okamoto-Kainuma A."/>
            <person name="Ishikawa M."/>
            <person name="Umino S."/>
            <person name="Koizumi Y."/>
            <person name="Shiwa Y."/>
            <person name="Yoshikawa H."/>
            <person name="Matsutani M."/>
            <person name="Matsushita K."/>
        </authorList>
    </citation>
    <scope>NUCLEOTIDE SEQUENCE</scope>
    <source>
        <strain evidence="1">DSM 14337</strain>
    </source>
</reference>
<comment type="caution">
    <text evidence="1">The sequence shown here is derived from an EMBL/GenBank/DDBJ whole genome shotgun (WGS) entry which is preliminary data.</text>
</comment>
<evidence type="ECO:0000313" key="1">
    <source>
        <dbReference type="EMBL" id="GBQ85675.1"/>
    </source>
</evidence>